<dbReference type="OrthoDB" id="10496338at2759"/>
<reference evidence="3 4" key="1">
    <citation type="submission" date="2020-04" db="EMBL/GenBank/DDBJ databases">
        <title>Perkinsus chesapeaki whole genome sequence.</title>
        <authorList>
            <person name="Bogema D.R."/>
        </authorList>
    </citation>
    <scope>NUCLEOTIDE SEQUENCE [LARGE SCALE GENOMIC DNA]</scope>
    <source>
        <strain evidence="3">ATCC PRA-425</strain>
    </source>
</reference>
<evidence type="ECO:0000256" key="2">
    <source>
        <dbReference type="SAM" id="Phobius"/>
    </source>
</evidence>
<dbReference type="Gene3D" id="3.30.70.270">
    <property type="match status" value="1"/>
</dbReference>
<dbReference type="Gene3D" id="3.10.10.10">
    <property type="entry name" value="HIV Type 1 Reverse Transcriptase, subunit A, domain 1"/>
    <property type="match status" value="1"/>
</dbReference>
<evidence type="ECO:0000256" key="1">
    <source>
        <dbReference type="SAM" id="MobiDB-lite"/>
    </source>
</evidence>
<sequence>VPAELQVRTDVVSAVDPKHRILGIKGTIDPGAGRTYLCLPKDRASRQRSIPTTKVSKWAKLADGSRTAITEEAEVYLTLWLEGESITAAPHMVRVLYSEHVEDRAGLLIGRDIGSRVRLKLDLATGTVSRSKGGALSDTRAEPEEQGGDSAEAIDVIRYMQDNVIKYIDCQSQGVGTQPSPKEEDRAIYPVLPQQERDAASAVVAELVEKGDIVVEGLPDYRLSFRKLEEGCRRDCEGQEAAVYIELPRRRAKDTAALRIPRYEMAAYRKLEKHHQEIYRNLVQEFVEKGWWIKKDAQDREDFQGKECLPASPIFLTQLEKKPRLVLDCRGVNESLGEVSSCRRTTSDILLAVRLNGGDVLVADLQKAYYRCHLLSQWVLLATAIGEFVTSRMAFGLHFGAGCLQGSLKEIIATMTERMRKLVLGKILLFIMFYMDDIVLQTASIMVMVKAFALLFMILRILGFVVQVDKLWAVVRPENREEFLYHCKQYGIDIPVKEEGLLLG</sequence>
<keyword evidence="2" id="KW-1133">Transmembrane helix</keyword>
<keyword evidence="2" id="KW-0472">Membrane</keyword>
<accession>A0A7J6KNF0</accession>
<gene>
    <name evidence="3" type="ORF">FOL47_002991</name>
</gene>
<comment type="caution">
    <text evidence="3">The sequence shown here is derived from an EMBL/GenBank/DDBJ whole genome shotgun (WGS) entry which is preliminary data.</text>
</comment>
<dbReference type="AlphaFoldDB" id="A0A7J6KNF0"/>
<feature type="non-terminal residue" evidence="3">
    <location>
        <position position="1"/>
    </location>
</feature>
<evidence type="ECO:0000313" key="3">
    <source>
        <dbReference type="EMBL" id="KAF4648607.1"/>
    </source>
</evidence>
<keyword evidence="2" id="KW-0812">Transmembrane</keyword>
<feature type="non-terminal residue" evidence="3">
    <location>
        <position position="504"/>
    </location>
</feature>
<feature type="region of interest" description="Disordered" evidence="1">
    <location>
        <begin position="129"/>
        <end position="149"/>
    </location>
</feature>
<evidence type="ECO:0000313" key="4">
    <source>
        <dbReference type="Proteomes" id="UP000591131"/>
    </source>
</evidence>
<dbReference type="InterPro" id="IPR043502">
    <property type="entry name" value="DNA/RNA_pol_sf"/>
</dbReference>
<dbReference type="InterPro" id="IPR043128">
    <property type="entry name" value="Rev_trsase/Diguanyl_cyclase"/>
</dbReference>
<organism evidence="3 4">
    <name type="scientific">Perkinsus chesapeaki</name>
    <name type="common">Clam parasite</name>
    <name type="synonym">Perkinsus andrewsi</name>
    <dbReference type="NCBI Taxonomy" id="330153"/>
    <lineage>
        <taxon>Eukaryota</taxon>
        <taxon>Sar</taxon>
        <taxon>Alveolata</taxon>
        <taxon>Perkinsozoa</taxon>
        <taxon>Perkinsea</taxon>
        <taxon>Perkinsida</taxon>
        <taxon>Perkinsidae</taxon>
        <taxon>Perkinsus</taxon>
    </lineage>
</organism>
<protein>
    <recommendedName>
        <fullName evidence="5">Reverse transcriptase domain-containing protein</fullName>
    </recommendedName>
</protein>
<dbReference type="SUPFAM" id="SSF56672">
    <property type="entry name" value="DNA/RNA polymerases"/>
    <property type="match status" value="1"/>
</dbReference>
<keyword evidence="4" id="KW-1185">Reference proteome</keyword>
<proteinExistence type="predicted"/>
<dbReference type="EMBL" id="JAAPAO010001898">
    <property type="protein sequence ID" value="KAF4648607.1"/>
    <property type="molecule type" value="Genomic_DNA"/>
</dbReference>
<evidence type="ECO:0008006" key="5">
    <source>
        <dbReference type="Google" id="ProtNLM"/>
    </source>
</evidence>
<name>A0A7J6KNF0_PERCH</name>
<dbReference type="Proteomes" id="UP000591131">
    <property type="component" value="Unassembled WGS sequence"/>
</dbReference>
<feature type="transmembrane region" description="Helical" evidence="2">
    <location>
        <begin position="445"/>
        <end position="466"/>
    </location>
</feature>